<dbReference type="HOGENOM" id="CLU_135650_3_1_5"/>
<dbReference type="InterPro" id="IPR050190">
    <property type="entry name" value="UPF0213_domain"/>
</dbReference>
<reference evidence="3 4" key="1">
    <citation type="journal article" date="2008" name="BMC Genomics">
        <title>Complete genome of Phenylobacterium zucineum - a novel facultative intracellular bacterium isolated from human erythroleukemia cell line K562.</title>
        <authorList>
            <person name="Luo Y."/>
            <person name="Xu X."/>
            <person name="Ding Z."/>
            <person name="Liu Z."/>
            <person name="Zhang B."/>
            <person name="Yan Z."/>
            <person name="Sun J."/>
            <person name="Hu S."/>
            <person name="Hu X."/>
        </authorList>
    </citation>
    <scope>NUCLEOTIDE SEQUENCE [LARGE SCALE GENOMIC DNA]</scope>
    <source>
        <strain evidence="3 4">HLK1</strain>
    </source>
</reference>
<dbReference type="GO" id="GO:0004519">
    <property type="term" value="F:endonuclease activity"/>
    <property type="evidence" value="ECO:0007669"/>
    <property type="project" value="UniProtKB-KW"/>
</dbReference>
<dbReference type="InterPro" id="IPR035901">
    <property type="entry name" value="GIY-YIG_endonuc_sf"/>
</dbReference>
<dbReference type="RefSeq" id="WP_012522119.1">
    <property type="nucleotide sequence ID" value="NC_011144.1"/>
</dbReference>
<accession>B4RAG9</accession>
<dbReference type="InterPro" id="IPR000305">
    <property type="entry name" value="GIY-YIG_endonuc"/>
</dbReference>
<feature type="domain" description="GIY-YIG" evidence="2">
    <location>
        <begin position="2"/>
        <end position="79"/>
    </location>
</feature>
<evidence type="ECO:0000259" key="2">
    <source>
        <dbReference type="PROSITE" id="PS50164"/>
    </source>
</evidence>
<dbReference type="CDD" id="cd10448">
    <property type="entry name" value="GIY-YIG_unchar_3"/>
    <property type="match status" value="1"/>
</dbReference>
<keyword evidence="4" id="KW-1185">Reference proteome</keyword>
<dbReference type="eggNOG" id="COG2827">
    <property type="taxonomic scope" value="Bacteria"/>
</dbReference>
<protein>
    <submittedName>
        <fullName evidence="3">Predicted endonuclease containing a URI domain</fullName>
    </submittedName>
</protein>
<dbReference type="Proteomes" id="UP000001868">
    <property type="component" value="Chromosome"/>
</dbReference>
<gene>
    <name evidence="3" type="ordered locus">PHZ_c1565</name>
</gene>
<dbReference type="Gene3D" id="3.40.1440.10">
    <property type="entry name" value="GIY-YIG endonuclease"/>
    <property type="match status" value="1"/>
</dbReference>
<dbReference type="PROSITE" id="PS50164">
    <property type="entry name" value="GIY_YIG"/>
    <property type="match status" value="1"/>
</dbReference>
<dbReference type="PANTHER" id="PTHR34477">
    <property type="entry name" value="UPF0213 PROTEIN YHBQ"/>
    <property type="match status" value="1"/>
</dbReference>
<evidence type="ECO:0000313" key="3">
    <source>
        <dbReference type="EMBL" id="ACG77976.1"/>
    </source>
</evidence>
<name>B4RAG9_PHEZH</name>
<keyword evidence="3" id="KW-0378">Hydrolase</keyword>
<keyword evidence="3" id="KW-0255">Endonuclease</keyword>
<keyword evidence="3" id="KW-0540">Nuclease</keyword>
<proteinExistence type="inferred from homology"/>
<dbReference type="SUPFAM" id="SSF82771">
    <property type="entry name" value="GIY-YIG endonuclease"/>
    <property type="match status" value="1"/>
</dbReference>
<dbReference type="PANTHER" id="PTHR34477:SF5">
    <property type="entry name" value="BSL5627 PROTEIN"/>
    <property type="match status" value="1"/>
</dbReference>
<dbReference type="KEGG" id="pzu:PHZ_c1565"/>
<dbReference type="Pfam" id="PF01541">
    <property type="entry name" value="GIY-YIG"/>
    <property type="match status" value="1"/>
</dbReference>
<sequence length="96" mass="11385">MGIVAVYIMASRRNGTLYTGVTSDLARRAYEHREALTPGFTSRYGVKTLVWYEPFEDIGLAIRREKRIKKYPRQWKINLIEARNPHWVDLYNLLNR</sequence>
<evidence type="ECO:0000313" key="4">
    <source>
        <dbReference type="Proteomes" id="UP000001868"/>
    </source>
</evidence>
<comment type="similarity">
    <text evidence="1">Belongs to the UPF0213 family.</text>
</comment>
<organism evidence="3 4">
    <name type="scientific">Phenylobacterium zucineum (strain HLK1)</name>
    <dbReference type="NCBI Taxonomy" id="450851"/>
    <lineage>
        <taxon>Bacteria</taxon>
        <taxon>Pseudomonadati</taxon>
        <taxon>Pseudomonadota</taxon>
        <taxon>Alphaproteobacteria</taxon>
        <taxon>Caulobacterales</taxon>
        <taxon>Caulobacteraceae</taxon>
        <taxon>Phenylobacterium</taxon>
    </lineage>
</organism>
<dbReference type="STRING" id="450851.PHZ_c1565"/>
<evidence type="ECO:0000256" key="1">
    <source>
        <dbReference type="ARBA" id="ARBA00007435"/>
    </source>
</evidence>
<dbReference type="AlphaFoldDB" id="B4RAG9"/>
<dbReference type="EMBL" id="CP000747">
    <property type="protein sequence ID" value="ACG77976.1"/>
    <property type="molecule type" value="Genomic_DNA"/>
</dbReference>